<organism evidence="4 5">
    <name type="scientific">Candidatus Entotheonella gemina</name>
    <dbReference type="NCBI Taxonomy" id="1429439"/>
    <lineage>
        <taxon>Bacteria</taxon>
        <taxon>Pseudomonadati</taxon>
        <taxon>Nitrospinota/Tectimicrobiota group</taxon>
        <taxon>Candidatus Tectimicrobiota</taxon>
        <taxon>Candidatus Entotheonellia</taxon>
        <taxon>Candidatus Entotheonellales</taxon>
        <taxon>Candidatus Entotheonellaceae</taxon>
        <taxon>Candidatus Entotheonella</taxon>
    </lineage>
</organism>
<feature type="domain" description="CCHC-type" evidence="2">
    <location>
        <begin position="240"/>
        <end position="255"/>
    </location>
</feature>
<dbReference type="HOGENOM" id="CLU_402377_0_0_7"/>
<feature type="region of interest" description="Disordered" evidence="1">
    <location>
        <begin position="588"/>
        <end position="621"/>
    </location>
</feature>
<feature type="compositionally biased region" description="Low complexity" evidence="1">
    <location>
        <begin position="263"/>
        <end position="272"/>
    </location>
</feature>
<dbReference type="InterPro" id="IPR003309">
    <property type="entry name" value="SCAN_dom"/>
</dbReference>
<dbReference type="SUPFAM" id="SSF47353">
    <property type="entry name" value="Retrovirus capsid dimerization domain-like"/>
    <property type="match status" value="1"/>
</dbReference>
<feature type="compositionally biased region" description="Polar residues" evidence="1">
    <location>
        <begin position="501"/>
        <end position="510"/>
    </location>
</feature>
<dbReference type="GO" id="GO:0004190">
    <property type="term" value="F:aspartic-type endopeptidase activity"/>
    <property type="evidence" value="ECO:0007669"/>
    <property type="project" value="InterPro"/>
</dbReference>
<dbReference type="Gene3D" id="4.10.60.10">
    <property type="entry name" value="Zinc finger, CCHC-type"/>
    <property type="match status" value="1"/>
</dbReference>
<dbReference type="PANTHER" id="PTHR46888:SF1">
    <property type="entry name" value="RIBONUCLEASE H"/>
    <property type="match status" value="1"/>
</dbReference>
<dbReference type="SMART" id="SM00343">
    <property type="entry name" value="ZnF_C2HC"/>
    <property type="match status" value="2"/>
</dbReference>
<feature type="compositionally biased region" description="Basic and acidic residues" evidence="1">
    <location>
        <begin position="218"/>
        <end position="234"/>
    </location>
</feature>
<evidence type="ECO:0000259" key="3">
    <source>
        <dbReference type="PROSITE" id="PS50804"/>
    </source>
</evidence>
<dbReference type="Proteomes" id="UP000019140">
    <property type="component" value="Unassembled WGS sequence"/>
</dbReference>
<feature type="compositionally biased region" description="Basic and acidic residues" evidence="1">
    <location>
        <begin position="439"/>
        <end position="451"/>
    </location>
</feature>
<accession>W4LK83</accession>
<gene>
    <name evidence="4" type="ORF">ETSY2_42715</name>
</gene>
<dbReference type="Pfam" id="PF02023">
    <property type="entry name" value="SCAN"/>
    <property type="match status" value="1"/>
</dbReference>
<feature type="domain" description="CCHC-type" evidence="2">
    <location>
        <begin position="284"/>
        <end position="299"/>
    </location>
</feature>
<evidence type="ECO:0000313" key="4">
    <source>
        <dbReference type="EMBL" id="ETW98513.1"/>
    </source>
</evidence>
<name>W4LK83_9BACT</name>
<dbReference type="SUPFAM" id="SSF57756">
    <property type="entry name" value="Retrovirus zinc finger-like domains"/>
    <property type="match status" value="2"/>
</dbReference>
<evidence type="ECO:0000259" key="2">
    <source>
        <dbReference type="PROSITE" id="PS50158"/>
    </source>
</evidence>
<evidence type="ECO:0000256" key="1">
    <source>
        <dbReference type="SAM" id="MobiDB-lite"/>
    </source>
</evidence>
<dbReference type="InterPro" id="IPR021109">
    <property type="entry name" value="Peptidase_aspartic_dom_sf"/>
</dbReference>
<dbReference type="SMART" id="SM00431">
    <property type="entry name" value="SCAN"/>
    <property type="match status" value="1"/>
</dbReference>
<dbReference type="PROSITE" id="PS00141">
    <property type="entry name" value="ASP_PROTEASE"/>
    <property type="match status" value="1"/>
</dbReference>
<dbReference type="AlphaFoldDB" id="W4LK83"/>
<dbReference type="InterPro" id="IPR001878">
    <property type="entry name" value="Znf_CCHC"/>
</dbReference>
<dbReference type="PROSITE" id="PS50804">
    <property type="entry name" value="SCAN_BOX"/>
    <property type="match status" value="1"/>
</dbReference>
<dbReference type="PROSITE" id="PS50158">
    <property type="entry name" value="ZF_CCHC"/>
    <property type="match status" value="2"/>
</dbReference>
<keyword evidence="5" id="KW-1185">Reference proteome</keyword>
<dbReference type="SUPFAM" id="SSF50630">
    <property type="entry name" value="Acid proteases"/>
    <property type="match status" value="1"/>
</dbReference>
<dbReference type="InterPro" id="IPR036875">
    <property type="entry name" value="Znf_CCHC_sf"/>
</dbReference>
<reference evidence="4 5" key="1">
    <citation type="journal article" date="2014" name="Nature">
        <title>An environmental bacterial taxon with a large and distinct metabolic repertoire.</title>
        <authorList>
            <person name="Wilson M.C."/>
            <person name="Mori T."/>
            <person name="Ruckert C."/>
            <person name="Uria A.R."/>
            <person name="Helf M.J."/>
            <person name="Takada K."/>
            <person name="Gernert C."/>
            <person name="Steffens U.A."/>
            <person name="Heycke N."/>
            <person name="Schmitt S."/>
            <person name="Rinke C."/>
            <person name="Helfrich E.J."/>
            <person name="Brachmann A.O."/>
            <person name="Gurgui C."/>
            <person name="Wakimoto T."/>
            <person name="Kracht M."/>
            <person name="Crusemann M."/>
            <person name="Hentschel U."/>
            <person name="Abe I."/>
            <person name="Matsunaga S."/>
            <person name="Kalinowski J."/>
            <person name="Takeyama H."/>
            <person name="Piel J."/>
        </authorList>
    </citation>
    <scope>NUCLEOTIDE SEQUENCE [LARGE SCALE GENOMIC DNA]</scope>
    <source>
        <strain evidence="5">TSY2</strain>
    </source>
</reference>
<feature type="compositionally biased region" description="Basic residues" evidence="1">
    <location>
        <begin position="486"/>
        <end position="500"/>
    </location>
</feature>
<dbReference type="GO" id="GO:0008270">
    <property type="term" value="F:zinc ion binding"/>
    <property type="evidence" value="ECO:0007669"/>
    <property type="project" value="InterPro"/>
</dbReference>
<feature type="domain" description="SCAN box" evidence="3">
    <location>
        <begin position="136"/>
        <end position="211"/>
    </location>
</feature>
<dbReference type="Gene3D" id="2.40.70.10">
    <property type="entry name" value="Acid Proteases"/>
    <property type="match status" value="1"/>
</dbReference>
<dbReference type="Pfam" id="PF13975">
    <property type="entry name" value="gag-asp_proteas"/>
    <property type="match status" value="1"/>
</dbReference>
<protein>
    <recommendedName>
        <fullName evidence="6">CCHC-type domain-containing protein</fullName>
    </recommendedName>
</protein>
<sequence>MLEDRRVREAEIAEDRRRREIENEERMRGMREQIEMLQQLVTERTTTTRRSPNDCEGMRLTRLSDQDDIEAYLLTFERMMQAYEVDRPRWTYRLAPQLTGKAQQAYAALSITDASDYDTLKTAILRRYNINEETYRRQFRSAKLKKGETPRELVIRLRDLVKKWGRECGTLDALFDLMVKEQLLNCLPEEVRVWIRERKPKDSEEAGELAEAFLQARDTSEGESRSKLTKERRPAPPSNCPRCGLAGHWASDCPKPRERREGNPNSNPSNSSDRSKKQERDIYCFTCKEKGHMSFKCPKSSGLYCEESEPETHTETTDVCRSGYVNGVMVGDIILDTGASRTLVREDLVPPCTIKDGEVTIRCAHGDNITYPLASVKISVGGEELNVRAAVSKTLPASVLLGRDVPELMGLLGNNGGKATTATPALALAATTRAQARQQHREKIETEKREQTSGAVPSSMDGTEKDADTPGMLFDFDASLFSGSRGRPRLTRSEKRRGRQTHATEANGTTPPSPVNISAEEISCLQAEDPTLEAVRKSARGGSKSAGRGYFEREGLLYRRYIPPGYEQGEEESRAIEQLVLPKPCRGPCAANGTQYSARRTPGEKQNDQPYPPAVLLAHSL</sequence>
<evidence type="ECO:0000313" key="5">
    <source>
        <dbReference type="Proteomes" id="UP000019140"/>
    </source>
</evidence>
<dbReference type="InterPro" id="IPR001969">
    <property type="entry name" value="Aspartic_peptidase_AS"/>
</dbReference>
<dbReference type="GO" id="GO:0003676">
    <property type="term" value="F:nucleic acid binding"/>
    <property type="evidence" value="ECO:0007669"/>
    <property type="project" value="InterPro"/>
</dbReference>
<proteinExistence type="predicted"/>
<dbReference type="PANTHER" id="PTHR46888">
    <property type="entry name" value="ZINC KNUCKLE DOMAINCONTAINING PROTEIN-RELATED"/>
    <property type="match status" value="1"/>
</dbReference>
<dbReference type="Gene3D" id="1.10.4020.10">
    <property type="entry name" value="DNA breaking-rejoining enzymes"/>
    <property type="match status" value="1"/>
</dbReference>
<dbReference type="GO" id="GO:0006508">
    <property type="term" value="P:proteolysis"/>
    <property type="evidence" value="ECO:0007669"/>
    <property type="project" value="InterPro"/>
</dbReference>
<feature type="region of interest" description="Disordered" evidence="1">
    <location>
        <begin position="213"/>
        <end position="277"/>
    </location>
</feature>
<feature type="region of interest" description="Disordered" evidence="1">
    <location>
        <begin position="431"/>
        <end position="516"/>
    </location>
</feature>
<dbReference type="Pfam" id="PF00098">
    <property type="entry name" value="zf-CCHC"/>
    <property type="match status" value="2"/>
</dbReference>
<comment type="caution">
    <text evidence="4">The sequence shown here is derived from an EMBL/GenBank/DDBJ whole genome shotgun (WGS) entry which is preliminary data.</text>
</comment>
<dbReference type="InterPro" id="IPR038269">
    <property type="entry name" value="SCAN_sf"/>
</dbReference>
<evidence type="ECO:0008006" key="6">
    <source>
        <dbReference type="Google" id="ProtNLM"/>
    </source>
</evidence>
<dbReference type="EMBL" id="AZHX01001939">
    <property type="protein sequence ID" value="ETW98513.1"/>
    <property type="molecule type" value="Genomic_DNA"/>
</dbReference>